<reference evidence="1" key="1">
    <citation type="submission" date="2020-05" db="EMBL/GenBank/DDBJ databases">
        <authorList>
            <person name="Chiriac C."/>
            <person name="Salcher M."/>
            <person name="Ghai R."/>
            <person name="Kavagutti S V."/>
        </authorList>
    </citation>
    <scope>NUCLEOTIDE SEQUENCE</scope>
</reference>
<protein>
    <submittedName>
        <fullName evidence="1">Uncharacterized protein</fullName>
    </submittedName>
</protein>
<proteinExistence type="predicted"/>
<name>A0A6J5RLU9_9CAUD</name>
<organism evidence="1">
    <name type="scientific">uncultured Caudovirales phage</name>
    <dbReference type="NCBI Taxonomy" id="2100421"/>
    <lineage>
        <taxon>Viruses</taxon>
        <taxon>Duplodnaviria</taxon>
        <taxon>Heunggongvirae</taxon>
        <taxon>Uroviricota</taxon>
        <taxon>Caudoviricetes</taxon>
        <taxon>Peduoviridae</taxon>
        <taxon>Maltschvirus</taxon>
        <taxon>Maltschvirus maltsch</taxon>
    </lineage>
</organism>
<evidence type="ECO:0000313" key="1">
    <source>
        <dbReference type="EMBL" id="CAB4197032.1"/>
    </source>
</evidence>
<accession>A0A6J5RLU9</accession>
<gene>
    <name evidence="1" type="ORF">UFOVP1290_552</name>
</gene>
<sequence>MNKKEVDLIKIIRSEIENIEYNSCDFTVLHKRLAYNTFLNLLAKYPDKLYDYLINGSRSGGFQSKAFHEYTKLLEESMPFSYRKGNKNYIIDSLLDDNLNVFDGISFFNEIVTDKLLIKNSTKEFYIGGKKGSIAEPFYIGKLLEIIDKNSSISLIDNVIDYSFSKIKLVNVKPGTEVIVSHLRIPPHYQMGSMVYLNRARKQISKLALSL</sequence>
<dbReference type="EMBL" id="LR797252">
    <property type="protein sequence ID" value="CAB4197032.1"/>
    <property type="molecule type" value="Genomic_DNA"/>
</dbReference>